<dbReference type="Gene3D" id="1.10.287.130">
    <property type="match status" value="1"/>
</dbReference>
<proteinExistence type="predicted"/>
<dbReference type="EC" id="2.7.13.3" evidence="2"/>
<dbReference type="InterPro" id="IPR036097">
    <property type="entry name" value="HisK_dim/P_sf"/>
</dbReference>
<keyword evidence="7" id="KW-0067">ATP-binding</keyword>
<dbReference type="CDD" id="cd16922">
    <property type="entry name" value="HATPase_EvgS-ArcB-TorS-like"/>
    <property type="match status" value="1"/>
</dbReference>
<dbReference type="Gene3D" id="3.30.450.20">
    <property type="entry name" value="PAS domain"/>
    <property type="match status" value="2"/>
</dbReference>
<dbReference type="SUPFAM" id="SSF52172">
    <property type="entry name" value="CheY-like"/>
    <property type="match status" value="1"/>
</dbReference>
<accession>A0A5B3GNC9</accession>
<reference evidence="13 14" key="1">
    <citation type="journal article" date="2019" name="Nat. Med.">
        <title>A library of human gut bacterial isolates paired with longitudinal multiomics data enables mechanistic microbiome research.</title>
        <authorList>
            <person name="Poyet M."/>
            <person name="Groussin M."/>
            <person name="Gibbons S.M."/>
            <person name="Avila-Pacheco J."/>
            <person name="Jiang X."/>
            <person name="Kearney S.M."/>
            <person name="Perrotta A.R."/>
            <person name="Berdy B."/>
            <person name="Zhao S."/>
            <person name="Lieberman T.D."/>
            <person name="Swanson P.K."/>
            <person name="Smith M."/>
            <person name="Roesemann S."/>
            <person name="Alexander J.E."/>
            <person name="Rich S.A."/>
            <person name="Livny J."/>
            <person name="Vlamakis H."/>
            <person name="Clish C."/>
            <person name="Bullock K."/>
            <person name="Deik A."/>
            <person name="Scott J."/>
            <person name="Pierce K.A."/>
            <person name="Xavier R.J."/>
            <person name="Alm E.J."/>
        </authorList>
    </citation>
    <scope>NUCLEOTIDE SEQUENCE [LARGE SCALE GENOMIC DNA]</scope>
    <source>
        <strain evidence="13 14">BIOML-A1</strain>
    </source>
</reference>
<dbReference type="SUPFAM" id="SSF55785">
    <property type="entry name" value="PYP-like sensor domain (PAS domain)"/>
    <property type="match status" value="1"/>
</dbReference>
<feature type="modified residue" description="4-aspartylphosphate" evidence="9">
    <location>
        <position position="979"/>
    </location>
</feature>
<keyword evidence="10" id="KW-0732">Signal</keyword>
<gene>
    <name evidence="13" type="ORF">F2Y07_11365</name>
</gene>
<dbReference type="SUPFAM" id="SSF55874">
    <property type="entry name" value="ATPase domain of HSP90 chaperone/DNA topoisomerase II/histidine kinase"/>
    <property type="match status" value="1"/>
</dbReference>
<dbReference type="SMART" id="SM00387">
    <property type="entry name" value="HATPase_c"/>
    <property type="match status" value="1"/>
</dbReference>
<sequence length="1051" mass="119998">MNLLKKPFSISLQALAGVLIFSCLLAHPFSEAASSPPGDKRDYMLVLNTYTESAPWSSHIINSIVAHIDQVDNFEVYTENMNSLLMTFKKHKTGEIESFKNNLLREYGKNPPRMLVLLGAPIAVLRDFVKQTWPGVPLILCSEMDYIGPENAYLDRRPLRPEERLPLCDKAVSDNITLIRTPLYLRENVELMRRMIPGMDSLIFVGDGRYINQQADSDLRELLDREFPQIDYRFYSAHEMSTEALLDSLNRIDIHRTGILFSSWHYTKKIGDNIVSVTDSYRVIASVQAPMFALMPADIRDGGLVGGYVYDDAEVNAHVISTIDAVLAGHQPRDIPFYAPQDARPVFNYAALERKDLSPHTCPANTLFYNKPVSTLEQYKWAIGGIVLLLLLAFIGIQQWRIRMMYRVESARQRESESLAKYSNLFNAMPIVYIQMKVIYDENGNPADALYCDVNSRYERIFIPREQAIGRRVSELFPFPMTEFMRLIKIAQTENRTITYPYYYEPRDIFYEVVISRSYLEEHIDIFCLDGTALYKTQQKLDSINHKLAMALDVADIVPWKWDLRKGSILCDVNKSVHGQMLAGTNADQQLEVPSESYFAKIHKEDRERVRRAYDDLIAGRKDKVREEYRVASDAGGRWHLDWVEAQATVDQRDDDGRPLNLIGSSLVITPRKRLEQDLRSARDRAEESNRLKSAFLANMSHEIRTPLNAIVGFSSILAETDEEQEKREYISIIENNNALLLQLIGDILDLSKIEAGTLEFNFSDFELNELMHEKENIIRMKTAEGVELIFEPGLDACLFHSDRNRLSQLLINLLTNAAKFTAKGSIRFGYRAEGSRLRFYVSDTGCGIPPEGQRRIFDRFVKLNSFKQGTGLGLPICKSIVEHLGGEIGVKSEEGRGTTFWFTLPYVTGKPCETPCGEIPTVSVEKDKLTILIAEDNDSNYRLFETILRRDYRLIHARDGEQAVELCRTEHPHLILMDINMPVMNGYEAAAEIRKFAAEIPIVAVTAYAYASDEQKIMQNGFTGYMPKPINAPQLKKQILDILRERITLI</sequence>
<dbReference type="Gene3D" id="3.40.50.2300">
    <property type="match status" value="3"/>
</dbReference>
<dbReference type="InterPro" id="IPR036890">
    <property type="entry name" value="HATPase_C_sf"/>
</dbReference>
<feature type="domain" description="Histidine kinase" evidence="11">
    <location>
        <begin position="699"/>
        <end position="909"/>
    </location>
</feature>
<dbReference type="GO" id="GO:0000155">
    <property type="term" value="F:phosphorelay sensor kinase activity"/>
    <property type="evidence" value="ECO:0007669"/>
    <property type="project" value="InterPro"/>
</dbReference>
<dbReference type="SUPFAM" id="SSF47384">
    <property type="entry name" value="Homodimeric domain of signal transducing histidine kinase"/>
    <property type="match status" value="1"/>
</dbReference>
<evidence type="ECO:0000256" key="7">
    <source>
        <dbReference type="ARBA" id="ARBA00022840"/>
    </source>
</evidence>
<protein>
    <recommendedName>
        <fullName evidence="2">histidine kinase</fullName>
        <ecNumber evidence="2">2.7.13.3</ecNumber>
    </recommendedName>
</protein>
<evidence type="ECO:0000256" key="4">
    <source>
        <dbReference type="ARBA" id="ARBA00022679"/>
    </source>
</evidence>
<evidence type="ECO:0000256" key="5">
    <source>
        <dbReference type="ARBA" id="ARBA00022741"/>
    </source>
</evidence>
<dbReference type="EMBL" id="VVXJ01000027">
    <property type="protein sequence ID" value="KAA2374159.1"/>
    <property type="molecule type" value="Genomic_DNA"/>
</dbReference>
<dbReference type="AlphaFoldDB" id="A0A5B3GNC9"/>
<keyword evidence="3 9" id="KW-0597">Phosphoprotein</keyword>
<dbReference type="GO" id="GO:0005524">
    <property type="term" value="F:ATP binding"/>
    <property type="evidence" value="ECO:0007669"/>
    <property type="project" value="UniProtKB-KW"/>
</dbReference>
<dbReference type="InterPro" id="IPR011006">
    <property type="entry name" value="CheY-like_superfamily"/>
</dbReference>
<keyword evidence="4" id="KW-0808">Transferase</keyword>
<keyword evidence="6" id="KW-0418">Kinase</keyword>
<dbReference type="FunFam" id="1.10.287.130:FF:000002">
    <property type="entry name" value="Two-component osmosensing histidine kinase"/>
    <property type="match status" value="1"/>
</dbReference>
<evidence type="ECO:0000256" key="3">
    <source>
        <dbReference type="ARBA" id="ARBA00022553"/>
    </source>
</evidence>
<dbReference type="PRINTS" id="PR00344">
    <property type="entry name" value="BCTRLSENSOR"/>
</dbReference>
<dbReference type="Pfam" id="PF02518">
    <property type="entry name" value="HATPase_c"/>
    <property type="match status" value="1"/>
</dbReference>
<evidence type="ECO:0000313" key="14">
    <source>
        <dbReference type="Proteomes" id="UP000322658"/>
    </source>
</evidence>
<keyword evidence="5" id="KW-0547">Nucleotide-binding</keyword>
<evidence type="ECO:0000256" key="9">
    <source>
        <dbReference type="PROSITE-ProRule" id="PRU00169"/>
    </source>
</evidence>
<dbReference type="GO" id="GO:0005886">
    <property type="term" value="C:plasma membrane"/>
    <property type="evidence" value="ECO:0007669"/>
    <property type="project" value="TreeGrafter"/>
</dbReference>
<dbReference type="PANTHER" id="PTHR43047:SF72">
    <property type="entry name" value="OSMOSENSING HISTIDINE PROTEIN KINASE SLN1"/>
    <property type="match status" value="1"/>
</dbReference>
<feature type="chain" id="PRO_5022698053" description="histidine kinase" evidence="10">
    <location>
        <begin position="27"/>
        <end position="1051"/>
    </location>
</feature>
<dbReference type="InterPro" id="IPR003661">
    <property type="entry name" value="HisK_dim/P_dom"/>
</dbReference>
<dbReference type="CDD" id="cd17546">
    <property type="entry name" value="REC_hyHK_CKI1_RcsC-like"/>
    <property type="match status" value="1"/>
</dbReference>
<dbReference type="InterPro" id="IPR013655">
    <property type="entry name" value="PAS_fold_3"/>
</dbReference>
<dbReference type="PANTHER" id="PTHR43047">
    <property type="entry name" value="TWO-COMPONENT HISTIDINE PROTEIN KINASE"/>
    <property type="match status" value="1"/>
</dbReference>
<comment type="caution">
    <text evidence="13">The sequence shown here is derived from an EMBL/GenBank/DDBJ whole genome shotgun (WGS) entry which is preliminary data.</text>
</comment>
<name>A0A5B3GNC9_9BACT</name>
<feature type="signal peptide" evidence="10">
    <location>
        <begin position="1"/>
        <end position="26"/>
    </location>
</feature>
<dbReference type="FunFam" id="3.30.565.10:FF:000006">
    <property type="entry name" value="Sensor histidine kinase WalK"/>
    <property type="match status" value="1"/>
</dbReference>
<dbReference type="InterPro" id="IPR001789">
    <property type="entry name" value="Sig_transdc_resp-reg_receiver"/>
</dbReference>
<dbReference type="RefSeq" id="WP_118406386.1">
    <property type="nucleotide sequence ID" value="NZ_CATXTW010000020.1"/>
</dbReference>
<organism evidence="13 14">
    <name type="scientific">Alistipes shahii</name>
    <dbReference type="NCBI Taxonomy" id="328814"/>
    <lineage>
        <taxon>Bacteria</taxon>
        <taxon>Pseudomonadati</taxon>
        <taxon>Bacteroidota</taxon>
        <taxon>Bacteroidia</taxon>
        <taxon>Bacteroidales</taxon>
        <taxon>Rikenellaceae</taxon>
        <taxon>Alistipes</taxon>
    </lineage>
</organism>
<feature type="domain" description="Response regulatory" evidence="12">
    <location>
        <begin position="931"/>
        <end position="1044"/>
    </location>
</feature>
<evidence type="ECO:0000256" key="6">
    <source>
        <dbReference type="ARBA" id="ARBA00022777"/>
    </source>
</evidence>
<dbReference type="InterPro" id="IPR005467">
    <property type="entry name" value="His_kinase_dom"/>
</dbReference>
<dbReference type="InterPro" id="IPR003594">
    <property type="entry name" value="HATPase_dom"/>
</dbReference>
<dbReference type="CDD" id="cd00082">
    <property type="entry name" value="HisKA"/>
    <property type="match status" value="1"/>
</dbReference>
<evidence type="ECO:0000256" key="8">
    <source>
        <dbReference type="ARBA" id="ARBA00023012"/>
    </source>
</evidence>
<dbReference type="Gene3D" id="3.30.565.10">
    <property type="entry name" value="Histidine kinase-like ATPase, C-terminal domain"/>
    <property type="match status" value="1"/>
</dbReference>
<evidence type="ECO:0000259" key="12">
    <source>
        <dbReference type="PROSITE" id="PS50110"/>
    </source>
</evidence>
<dbReference type="InterPro" id="IPR035965">
    <property type="entry name" value="PAS-like_dom_sf"/>
</dbReference>
<dbReference type="Pfam" id="PF00072">
    <property type="entry name" value="Response_reg"/>
    <property type="match status" value="1"/>
</dbReference>
<comment type="catalytic activity">
    <reaction evidence="1">
        <text>ATP + protein L-histidine = ADP + protein N-phospho-L-histidine.</text>
        <dbReference type="EC" id="2.7.13.3"/>
    </reaction>
</comment>
<evidence type="ECO:0000256" key="10">
    <source>
        <dbReference type="SAM" id="SignalP"/>
    </source>
</evidence>
<keyword evidence="8" id="KW-0902">Two-component regulatory system</keyword>
<dbReference type="PROSITE" id="PS51257">
    <property type="entry name" value="PROKAR_LIPOPROTEIN"/>
    <property type="match status" value="1"/>
</dbReference>
<dbReference type="PROSITE" id="PS50110">
    <property type="entry name" value="RESPONSE_REGULATORY"/>
    <property type="match status" value="1"/>
</dbReference>
<dbReference type="Pfam" id="PF00512">
    <property type="entry name" value="HisKA"/>
    <property type="match status" value="1"/>
</dbReference>
<dbReference type="Proteomes" id="UP000322658">
    <property type="component" value="Unassembled WGS sequence"/>
</dbReference>
<evidence type="ECO:0000259" key="11">
    <source>
        <dbReference type="PROSITE" id="PS50109"/>
    </source>
</evidence>
<dbReference type="Pfam" id="PF08447">
    <property type="entry name" value="PAS_3"/>
    <property type="match status" value="1"/>
</dbReference>
<evidence type="ECO:0000256" key="1">
    <source>
        <dbReference type="ARBA" id="ARBA00000085"/>
    </source>
</evidence>
<evidence type="ECO:0000256" key="2">
    <source>
        <dbReference type="ARBA" id="ARBA00012438"/>
    </source>
</evidence>
<dbReference type="SMART" id="SM00448">
    <property type="entry name" value="REC"/>
    <property type="match status" value="1"/>
</dbReference>
<dbReference type="GO" id="GO:0009927">
    <property type="term" value="F:histidine phosphotransfer kinase activity"/>
    <property type="evidence" value="ECO:0007669"/>
    <property type="project" value="TreeGrafter"/>
</dbReference>
<dbReference type="InterPro" id="IPR004358">
    <property type="entry name" value="Sig_transdc_His_kin-like_C"/>
</dbReference>
<dbReference type="PROSITE" id="PS50109">
    <property type="entry name" value="HIS_KIN"/>
    <property type="match status" value="1"/>
</dbReference>
<dbReference type="SMART" id="SM00388">
    <property type="entry name" value="HisKA"/>
    <property type="match status" value="1"/>
</dbReference>
<evidence type="ECO:0000313" key="13">
    <source>
        <dbReference type="EMBL" id="KAA2374159.1"/>
    </source>
</evidence>